<evidence type="ECO:0000313" key="2">
    <source>
        <dbReference type="Proteomes" id="UP001419268"/>
    </source>
</evidence>
<dbReference type="Proteomes" id="UP001419268">
    <property type="component" value="Unassembled WGS sequence"/>
</dbReference>
<keyword evidence="2" id="KW-1185">Reference proteome</keyword>
<accession>A0AAP0ICG8</accession>
<name>A0AAP0ICG8_9MAGN</name>
<evidence type="ECO:0000313" key="1">
    <source>
        <dbReference type="EMBL" id="KAK9112306.1"/>
    </source>
</evidence>
<sequence length="89" mass="10721">MISRYYRYVCWSNGFSALLSSPHTSSDHLHQHQHGIKEMRYHRALPLNVNFACYLYYLYLKHLNMCCIKYLIEYILILEPCWHSPLVVL</sequence>
<dbReference type="EMBL" id="JBBNAG010000008">
    <property type="protein sequence ID" value="KAK9112306.1"/>
    <property type="molecule type" value="Genomic_DNA"/>
</dbReference>
<proteinExistence type="predicted"/>
<comment type="caution">
    <text evidence="1">The sequence shown here is derived from an EMBL/GenBank/DDBJ whole genome shotgun (WGS) entry which is preliminary data.</text>
</comment>
<reference evidence="1 2" key="1">
    <citation type="submission" date="2024-01" db="EMBL/GenBank/DDBJ databases">
        <title>Genome assemblies of Stephania.</title>
        <authorList>
            <person name="Yang L."/>
        </authorList>
    </citation>
    <scope>NUCLEOTIDE SEQUENCE [LARGE SCALE GENOMIC DNA]</scope>
    <source>
        <strain evidence="1">JXDWG</strain>
        <tissue evidence="1">Leaf</tissue>
    </source>
</reference>
<dbReference type="AlphaFoldDB" id="A0AAP0ICG8"/>
<protein>
    <submittedName>
        <fullName evidence="1">Uncharacterized protein</fullName>
    </submittedName>
</protein>
<organism evidence="1 2">
    <name type="scientific">Stephania cephalantha</name>
    <dbReference type="NCBI Taxonomy" id="152367"/>
    <lineage>
        <taxon>Eukaryota</taxon>
        <taxon>Viridiplantae</taxon>
        <taxon>Streptophyta</taxon>
        <taxon>Embryophyta</taxon>
        <taxon>Tracheophyta</taxon>
        <taxon>Spermatophyta</taxon>
        <taxon>Magnoliopsida</taxon>
        <taxon>Ranunculales</taxon>
        <taxon>Menispermaceae</taxon>
        <taxon>Menispermoideae</taxon>
        <taxon>Cissampelideae</taxon>
        <taxon>Stephania</taxon>
    </lineage>
</organism>
<gene>
    <name evidence="1" type="ORF">Scep_019825</name>
</gene>